<comment type="pathway">
    <text evidence="1">Amino-acid biosynthesis; L-tryptophan biosynthesis; L-tryptophan from chorismate: step 3/5.</text>
</comment>
<dbReference type="GO" id="GO:0004640">
    <property type="term" value="F:phosphoribosylanthranilate isomerase activity"/>
    <property type="evidence" value="ECO:0007669"/>
    <property type="project" value="UniProtKB-EC"/>
</dbReference>
<sequence length="219" mass="23471">MTLVKICGLTDPDLVRYTAQAGADWIGFVFAEASPRHVTEAAAANLLMQVGSATPVALLVDPDDAQIDRIVALGFPILQLHGSESPERVAEVKARTRLEIWKAVGIDDSDDLKRAEAYTAADRLLVDAKPPKGADRTGGHGLSFDWNLLKGWQRPAPWILAGGLTPDNVSDAVRLTGAPAVDVSSGVERVRGLKDRVLVKTFIDASKNSQTDCSVFVLC</sequence>
<evidence type="ECO:0000256" key="6">
    <source>
        <dbReference type="ARBA" id="ARBA00023235"/>
    </source>
</evidence>
<dbReference type="PANTHER" id="PTHR42894">
    <property type="entry name" value="N-(5'-PHOSPHORIBOSYL)ANTHRANILATE ISOMERASE"/>
    <property type="match status" value="1"/>
</dbReference>
<dbReference type="EC" id="5.3.1.24" evidence="2"/>
<dbReference type="CDD" id="cd00405">
    <property type="entry name" value="PRAI"/>
    <property type="match status" value="1"/>
</dbReference>
<dbReference type="UniPathway" id="UPA00035">
    <property type="reaction ID" value="UER00042"/>
</dbReference>
<feature type="domain" description="N-(5'phosphoribosyl) anthranilate isomerase (PRAI)" evidence="7">
    <location>
        <begin position="4"/>
        <end position="204"/>
    </location>
</feature>
<dbReference type="EMBL" id="CZQD01000038">
    <property type="protein sequence ID" value="CUS57111.1"/>
    <property type="molecule type" value="Genomic_DNA"/>
</dbReference>
<dbReference type="AlphaFoldDB" id="A0A160U0V3"/>
<evidence type="ECO:0000256" key="2">
    <source>
        <dbReference type="ARBA" id="ARBA00012572"/>
    </source>
</evidence>
<organism evidence="8">
    <name type="scientific">hydrothermal vent metagenome</name>
    <dbReference type="NCBI Taxonomy" id="652676"/>
    <lineage>
        <taxon>unclassified sequences</taxon>
        <taxon>metagenomes</taxon>
        <taxon>ecological metagenomes</taxon>
    </lineage>
</organism>
<keyword evidence="5" id="KW-0057">Aromatic amino acid biosynthesis</keyword>
<keyword evidence="6 8" id="KW-0413">Isomerase</keyword>
<gene>
    <name evidence="8" type="ORF">MGWOODY_Hyp714</name>
</gene>
<dbReference type="NCBIfam" id="NF002295">
    <property type="entry name" value="PRK01222.1-1"/>
    <property type="match status" value="1"/>
</dbReference>
<name>A0A160U0V3_9ZZZZ</name>
<evidence type="ECO:0000256" key="3">
    <source>
        <dbReference type="ARBA" id="ARBA00022605"/>
    </source>
</evidence>
<evidence type="ECO:0000313" key="8">
    <source>
        <dbReference type="EMBL" id="CUS57111.1"/>
    </source>
</evidence>
<keyword evidence="4" id="KW-0822">Tryptophan biosynthesis</keyword>
<dbReference type="Pfam" id="PF00697">
    <property type="entry name" value="PRAI"/>
    <property type="match status" value="1"/>
</dbReference>
<dbReference type="Gene3D" id="3.20.20.70">
    <property type="entry name" value="Aldolase class I"/>
    <property type="match status" value="1"/>
</dbReference>
<protein>
    <recommendedName>
        <fullName evidence="2">phosphoribosylanthranilate isomerase</fullName>
        <ecNumber evidence="2">5.3.1.24</ecNumber>
    </recommendedName>
</protein>
<dbReference type="PANTHER" id="PTHR42894:SF1">
    <property type="entry name" value="N-(5'-PHOSPHORIBOSYL)ANTHRANILATE ISOMERASE"/>
    <property type="match status" value="1"/>
</dbReference>
<dbReference type="GO" id="GO:0000162">
    <property type="term" value="P:L-tryptophan biosynthetic process"/>
    <property type="evidence" value="ECO:0007669"/>
    <property type="project" value="UniProtKB-UniPathway"/>
</dbReference>
<dbReference type="InterPro" id="IPR013785">
    <property type="entry name" value="Aldolase_TIM"/>
</dbReference>
<reference evidence="8" key="1">
    <citation type="submission" date="2015-10" db="EMBL/GenBank/DDBJ databases">
        <authorList>
            <person name="Gilbert D.G."/>
        </authorList>
    </citation>
    <scope>NUCLEOTIDE SEQUENCE</scope>
</reference>
<proteinExistence type="inferred from homology"/>
<evidence type="ECO:0000256" key="1">
    <source>
        <dbReference type="ARBA" id="ARBA00004664"/>
    </source>
</evidence>
<dbReference type="HAMAP" id="MF_00135">
    <property type="entry name" value="PRAI"/>
    <property type="match status" value="1"/>
</dbReference>
<dbReference type="SUPFAM" id="SSF51366">
    <property type="entry name" value="Ribulose-phoshate binding barrel"/>
    <property type="match status" value="1"/>
</dbReference>
<keyword evidence="3" id="KW-0028">Amino-acid biosynthesis</keyword>
<evidence type="ECO:0000256" key="4">
    <source>
        <dbReference type="ARBA" id="ARBA00022822"/>
    </source>
</evidence>
<accession>A0A160U0V3</accession>
<dbReference type="InterPro" id="IPR011060">
    <property type="entry name" value="RibuloseP-bd_barrel"/>
</dbReference>
<evidence type="ECO:0000256" key="5">
    <source>
        <dbReference type="ARBA" id="ARBA00023141"/>
    </source>
</evidence>
<evidence type="ECO:0000259" key="7">
    <source>
        <dbReference type="Pfam" id="PF00697"/>
    </source>
</evidence>
<dbReference type="InterPro" id="IPR044643">
    <property type="entry name" value="TrpF_fam"/>
</dbReference>
<dbReference type="InterPro" id="IPR001240">
    <property type="entry name" value="PRAI_dom"/>
</dbReference>